<keyword evidence="7 10" id="KW-0472">Membrane</keyword>
<evidence type="ECO:0000256" key="5">
    <source>
        <dbReference type="ARBA" id="ARBA00022984"/>
    </source>
</evidence>
<accession>A0A517ZD71</accession>
<feature type="transmembrane region" description="Helical" evidence="10">
    <location>
        <begin position="86"/>
        <end position="112"/>
    </location>
</feature>
<dbReference type="RefSeq" id="WP_145371688.1">
    <property type="nucleotide sequence ID" value="NZ_CP036275.1"/>
</dbReference>
<dbReference type="GO" id="GO:0005886">
    <property type="term" value="C:plasma membrane"/>
    <property type="evidence" value="ECO:0007669"/>
    <property type="project" value="UniProtKB-SubCell"/>
</dbReference>
<evidence type="ECO:0000256" key="6">
    <source>
        <dbReference type="ARBA" id="ARBA00022989"/>
    </source>
</evidence>
<keyword evidence="12" id="KW-1185">Reference proteome</keyword>
<evidence type="ECO:0000256" key="3">
    <source>
        <dbReference type="ARBA" id="ARBA00022692"/>
    </source>
</evidence>
<dbReference type="Pfam" id="PF03023">
    <property type="entry name" value="MurJ"/>
    <property type="match status" value="1"/>
</dbReference>
<dbReference type="KEGG" id="mri:Mal4_47680"/>
<proteinExistence type="inferred from homology"/>
<sequence length="527" mass="57053">MSGASGLPKGITVLGIARAFQKVLLFAQFWVFVRTYGAGPDTDALIMAQTLPVFFVGLFTRGMTQTFLPVFAEWREQRGLEQAWELAATLLLATLGLIALLVPLVLVAAPAIMWALAPGLSAEYRLLGSELLRWLSIVIALGGLVGVPQAIYFSYRDFAIPSIASLFQPLLTTLAILLLADRFGVYAVVIGLVTGAFLQLSLLVALLNFRKQRFKPSLTFCRSGLTRFSFVMSGRIGMMLIGHGIAIVDRVFASMTGAGGITLLVYAGRLAHSPLELFNASFGTAILAQQSDDVGRGDMEGFRERILSCSRYAVFLIAPMTVSLFLLARPILMLFFSEASQGEALDTAVPVLRAYCIGVLPLAISSTLRGSLIAMQDMRLTLPLGLFNFTLNIALNFLLIGPFGLLGLAAGTSLSAVIDLLVLTRITRRRFGRLEYSRLLGPAIRVAGASAVTGLVLYVLCQSLDIAGRPELLSLVTGLITATTGACLTYLAACRLFGVTEADFLFQKLRRKWNRLANSRPTREHNS</sequence>
<organism evidence="11 12">
    <name type="scientific">Maioricimonas rarisocia</name>
    <dbReference type="NCBI Taxonomy" id="2528026"/>
    <lineage>
        <taxon>Bacteria</taxon>
        <taxon>Pseudomonadati</taxon>
        <taxon>Planctomycetota</taxon>
        <taxon>Planctomycetia</taxon>
        <taxon>Planctomycetales</taxon>
        <taxon>Planctomycetaceae</taxon>
        <taxon>Maioricimonas</taxon>
    </lineage>
</organism>
<evidence type="ECO:0000313" key="11">
    <source>
        <dbReference type="EMBL" id="QDU40412.1"/>
    </source>
</evidence>
<evidence type="ECO:0000313" key="12">
    <source>
        <dbReference type="Proteomes" id="UP000320496"/>
    </source>
</evidence>
<feature type="transmembrane region" description="Helical" evidence="10">
    <location>
        <begin position="472"/>
        <end position="493"/>
    </location>
</feature>
<evidence type="ECO:0000256" key="4">
    <source>
        <dbReference type="ARBA" id="ARBA00022960"/>
    </source>
</evidence>
<protein>
    <submittedName>
        <fullName evidence="11">MurJ-like flippase</fullName>
    </submittedName>
</protein>
<dbReference type="GO" id="GO:0009252">
    <property type="term" value="P:peptidoglycan biosynthetic process"/>
    <property type="evidence" value="ECO:0007669"/>
    <property type="project" value="UniProtKB-KW"/>
</dbReference>
<feature type="transmembrane region" description="Helical" evidence="10">
    <location>
        <begin position="380"/>
        <end position="399"/>
    </location>
</feature>
<evidence type="ECO:0000256" key="2">
    <source>
        <dbReference type="ARBA" id="ARBA00022475"/>
    </source>
</evidence>
<evidence type="ECO:0000256" key="9">
    <source>
        <dbReference type="ARBA" id="ARBA00061532"/>
    </source>
</evidence>
<gene>
    <name evidence="11" type="ORF">Mal4_47680</name>
</gene>
<name>A0A517ZD71_9PLAN</name>
<dbReference type="AlphaFoldDB" id="A0A517ZD71"/>
<feature type="transmembrane region" description="Helical" evidence="10">
    <location>
        <begin position="185"/>
        <end position="207"/>
    </location>
</feature>
<feature type="transmembrane region" description="Helical" evidence="10">
    <location>
        <begin position="228"/>
        <end position="246"/>
    </location>
</feature>
<evidence type="ECO:0000256" key="7">
    <source>
        <dbReference type="ARBA" id="ARBA00023136"/>
    </source>
</evidence>
<comment type="similarity">
    <text evidence="9">Belongs to the MurJ/MviN family.</text>
</comment>
<keyword evidence="3 10" id="KW-0812">Transmembrane</keyword>
<feature type="transmembrane region" description="Helical" evidence="10">
    <location>
        <begin position="405"/>
        <end position="427"/>
    </location>
</feature>
<evidence type="ECO:0000256" key="10">
    <source>
        <dbReference type="SAM" id="Phobius"/>
    </source>
</evidence>
<comment type="subcellular location">
    <subcellularLocation>
        <location evidence="1">Cell membrane</location>
        <topology evidence="1">Multi-pass membrane protein</topology>
    </subcellularLocation>
</comment>
<dbReference type="GO" id="GO:0015648">
    <property type="term" value="F:lipid-linked peptidoglycan transporter activity"/>
    <property type="evidence" value="ECO:0007669"/>
    <property type="project" value="TreeGrafter"/>
</dbReference>
<keyword evidence="5" id="KW-0573">Peptidoglycan synthesis</keyword>
<keyword evidence="2" id="KW-1003">Cell membrane</keyword>
<evidence type="ECO:0000256" key="8">
    <source>
        <dbReference type="ARBA" id="ARBA00060041"/>
    </source>
</evidence>
<feature type="transmembrane region" description="Helical" evidence="10">
    <location>
        <begin position="348"/>
        <end position="368"/>
    </location>
</feature>
<dbReference type="Proteomes" id="UP000320496">
    <property type="component" value="Chromosome"/>
</dbReference>
<evidence type="ECO:0000256" key="1">
    <source>
        <dbReference type="ARBA" id="ARBA00004651"/>
    </source>
</evidence>
<feature type="transmembrane region" description="Helical" evidence="10">
    <location>
        <begin position="252"/>
        <end position="271"/>
    </location>
</feature>
<keyword evidence="4" id="KW-0133">Cell shape</keyword>
<comment type="function">
    <text evidence="8">Involved in peptidoglycan biosynthesis. Transports lipid-linked peptidoglycan precursors from the inner to the outer leaflet of the cytoplasmic membrane.</text>
</comment>
<dbReference type="PANTHER" id="PTHR47019:SF1">
    <property type="entry name" value="LIPID II FLIPPASE MURJ"/>
    <property type="match status" value="1"/>
</dbReference>
<dbReference type="PANTHER" id="PTHR47019">
    <property type="entry name" value="LIPID II FLIPPASE MURJ"/>
    <property type="match status" value="1"/>
</dbReference>
<dbReference type="InterPro" id="IPR004268">
    <property type="entry name" value="MurJ"/>
</dbReference>
<dbReference type="InterPro" id="IPR051050">
    <property type="entry name" value="Lipid_II_flippase_MurJ/MviN"/>
</dbReference>
<feature type="transmembrane region" description="Helical" evidence="10">
    <location>
        <begin position="439"/>
        <end position="460"/>
    </location>
</feature>
<feature type="transmembrane region" description="Helical" evidence="10">
    <location>
        <begin position="312"/>
        <end position="336"/>
    </location>
</feature>
<feature type="transmembrane region" description="Helical" evidence="10">
    <location>
        <begin position="132"/>
        <end position="151"/>
    </location>
</feature>
<dbReference type="OrthoDB" id="9816572at2"/>
<feature type="transmembrane region" description="Helical" evidence="10">
    <location>
        <begin position="12"/>
        <end position="33"/>
    </location>
</feature>
<keyword evidence="6 10" id="KW-1133">Transmembrane helix</keyword>
<dbReference type="EMBL" id="CP036275">
    <property type="protein sequence ID" value="QDU40412.1"/>
    <property type="molecule type" value="Genomic_DNA"/>
</dbReference>
<reference evidence="11 12" key="1">
    <citation type="submission" date="2019-02" db="EMBL/GenBank/DDBJ databases">
        <title>Deep-cultivation of Planctomycetes and their phenomic and genomic characterization uncovers novel biology.</title>
        <authorList>
            <person name="Wiegand S."/>
            <person name="Jogler M."/>
            <person name="Boedeker C."/>
            <person name="Pinto D."/>
            <person name="Vollmers J."/>
            <person name="Rivas-Marin E."/>
            <person name="Kohn T."/>
            <person name="Peeters S.H."/>
            <person name="Heuer A."/>
            <person name="Rast P."/>
            <person name="Oberbeckmann S."/>
            <person name="Bunk B."/>
            <person name="Jeske O."/>
            <person name="Meyerdierks A."/>
            <person name="Storesund J.E."/>
            <person name="Kallscheuer N."/>
            <person name="Luecker S."/>
            <person name="Lage O.M."/>
            <person name="Pohl T."/>
            <person name="Merkel B.J."/>
            <person name="Hornburger P."/>
            <person name="Mueller R.-W."/>
            <person name="Bruemmer F."/>
            <person name="Labrenz M."/>
            <person name="Spormann A.M."/>
            <person name="Op den Camp H."/>
            <person name="Overmann J."/>
            <person name="Amann R."/>
            <person name="Jetten M.S.M."/>
            <person name="Mascher T."/>
            <person name="Medema M.H."/>
            <person name="Devos D.P."/>
            <person name="Kaster A.-K."/>
            <person name="Ovreas L."/>
            <person name="Rohde M."/>
            <person name="Galperin M.Y."/>
            <person name="Jogler C."/>
        </authorList>
    </citation>
    <scope>NUCLEOTIDE SEQUENCE [LARGE SCALE GENOMIC DNA]</scope>
    <source>
        <strain evidence="11 12">Mal4</strain>
    </source>
</reference>
<dbReference type="PRINTS" id="PR01806">
    <property type="entry name" value="VIRFACTRMVIN"/>
</dbReference>
<dbReference type="GO" id="GO:0008360">
    <property type="term" value="P:regulation of cell shape"/>
    <property type="evidence" value="ECO:0007669"/>
    <property type="project" value="UniProtKB-KW"/>
</dbReference>
<dbReference type="GO" id="GO:0034204">
    <property type="term" value="P:lipid translocation"/>
    <property type="evidence" value="ECO:0007669"/>
    <property type="project" value="TreeGrafter"/>
</dbReference>
<feature type="transmembrane region" description="Helical" evidence="10">
    <location>
        <begin position="158"/>
        <end position="179"/>
    </location>
</feature>